<name>A0ABU9DWX7_9FLAO</name>
<dbReference type="EMBL" id="JBBPCB010000001">
    <property type="protein sequence ID" value="MEK8178901.1"/>
    <property type="molecule type" value="Genomic_DNA"/>
</dbReference>
<keyword evidence="1" id="KW-0472">Membrane</keyword>
<feature type="transmembrane region" description="Helical" evidence="1">
    <location>
        <begin position="87"/>
        <end position="105"/>
    </location>
</feature>
<evidence type="ECO:0000256" key="1">
    <source>
        <dbReference type="SAM" id="Phobius"/>
    </source>
</evidence>
<evidence type="ECO:0008006" key="5">
    <source>
        <dbReference type="Google" id="ProtNLM"/>
    </source>
</evidence>
<feature type="signal peptide" evidence="2">
    <location>
        <begin position="1"/>
        <end position="21"/>
    </location>
</feature>
<proteinExistence type="predicted"/>
<keyword evidence="1" id="KW-1133">Transmembrane helix</keyword>
<evidence type="ECO:0000256" key="2">
    <source>
        <dbReference type="SAM" id="SignalP"/>
    </source>
</evidence>
<comment type="caution">
    <text evidence="3">The sequence shown here is derived from an EMBL/GenBank/DDBJ whole genome shotgun (WGS) entry which is preliminary data.</text>
</comment>
<gene>
    <name evidence="3" type="ORF">WMW71_00990</name>
</gene>
<feature type="chain" id="PRO_5046473923" description="Lipoprotein" evidence="2">
    <location>
        <begin position="22"/>
        <end position="106"/>
    </location>
</feature>
<reference evidence="3 4" key="1">
    <citation type="submission" date="2024-04" db="EMBL/GenBank/DDBJ databases">
        <title>draft genome sequnece of Flavobacterium buctense JCM 30750.</title>
        <authorList>
            <person name="Kim D.-U."/>
        </authorList>
    </citation>
    <scope>NUCLEOTIDE SEQUENCE [LARGE SCALE GENOMIC DNA]</scope>
    <source>
        <strain evidence="3 4">JCM 30750</strain>
    </source>
</reference>
<evidence type="ECO:0000313" key="3">
    <source>
        <dbReference type="EMBL" id="MEK8178901.1"/>
    </source>
</evidence>
<accession>A0ABU9DWX7</accession>
<protein>
    <recommendedName>
        <fullName evidence="5">Lipoprotein</fullName>
    </recommendedName>
</protein>
<organism evidence="3 4">
    <name type="scientific">Flavobacterium buctense</name>
    <dbReference type="NCBI Taxonomy" id="1648146"/>
    <lineage>
        <taxon>Bacteria</taxon>
        <taxon>Pseudomonadati</taxon>
        <taxon>Bacteroidota</taxon>
        <taxon>Flavobacteriia</taxon>
        <taxon>Flavobacteriales</taxon>
        <taxon>Flavobacteriaceae</taxon>
        <taxon>Flavobacterium</taxon>
    </lineage>
</organism>
<dbReference type="PROSITE" id="PS51257">
    <property type="entry name" value="PROKAR_LIPOPROTEIN"/>
    <property type="match status" value="1"/>
</dbReference>
<keyword evidence="1" id="KW-0812">Transmembrane</keyword>
<dbReference type="RefSeq" id="WP_187659047.1">
    <property type="nucleotide sequence ID" value="NZ_JACTAB010000001.1"/>
</dbReference>
<keyword evidence="4" id="KW-1185">Reference proteome</keyword>
<keyword evidence="2" id="KW-0732">Signal</keyword>
<evidence type="ECO:0000313" key="4">
    <source>
        <dbReference type="Proteomes" id="UP001491349"/>
    </source>
</evidence>
<dbReference type="Proteomes" id="UP001491349">
    <property type="component" value="Unassembled WGS sequence"/>
</dbReference>
<sequence length="106" mass="12113">MRKIFLGIALLILLQSCFSYKAMENDPAKMETGKTYKIERNQKYSKVVFHNVKDNTILVSEDFEEKQIPINDITEIKKRKFSVVKTVALPLSIVAGLVGLFVLSYN</sequence>